<gene>
    <name evidence="1" type="ORF">EVAR_95669_1</name>
</gene>
<name>A0A4C1VJY5_EUMVA</name>
<organism evidence="1 2">
    <name type="scientific">Eumeta variegata</name>
    <name type="common">Bagworm moth</name>
    <name type="synonym">Eumeta japonica</name>
    <dbReference type="NCBI Taxonomy" id="151549"/>
    <lineage>
        <taxon>Eukaryota</taxon>
        <taxon>Metazoa</taxon>
        <taxon>Ecdysozoa</taxon>
        <taxon>Arthropoda</taxon>
        <taxon>Hexapoda</taxon>
        <taxon>Insecta</taxon>
        <taxon>Pterygota</taxon>
        <taxon>Neoptera</taxon>
        <taxon>Endopterygota</taxon>
        <taxon>Lepidoptera</taxon>
        <taxon>Glossata</taxon>
        <taxon>Ditrysia</taxon>
        <taxon>Tineoidea</taxon>
        <taxon>Psychidae</taxon>
        <taxon>Oiketicinae</taxon>
        <taxon>Eumeta</taxon>
    </lineage>
</organism>
<evidence type="ECO:0000313" key="2">
    <source>
        <dbReference type="Proteomes" id="UP000299102"/>
    </source>
</evidence>
<reference evidence="1 2" key="1">
    <citation type="journal article" date="2019" name="Commun. Biol.">
        <title>The bagworm genome reveals a unique fibroin gene that provides high tensile strength.</title>
        <authorList>
            <person name="Kono N."/>
            <person name="Nakamura H."/>
            <person name="Ohtoshi R."/>
            <person name="Tomita M."/>
            <person name="Numata K."/>
            <person name="Arakawa K."/>
        </authorList>
    </citation>
    <scope>NUCLEOTIDE SEQUENCE [LARGE SCALE GENOMIC DNA]</scope>
</reference>
<proteinExistence type="predicted"/>
<dbReference type="Proteomes" id="UP000299102">
    <property type="component" value="Unassembled WGS sequence"/>
</dbReference>
<evidence type="ECO:0000313" key="1">
    <source>
        <dbReference type="EMBL" id="GBP38919.1"/>
    </source>
</evidence>
<accession>A0A4C1VJY5</accession>
<dbReference type="EMBL" id="BGZK01000356">
    <property type="protein sequence ID" value="GBP38919.1"/>
    <property type="molecule type" value="Genomic_DNA"/>
</dbReference>
<dbReference type="AlphaFoldDB" id="A0A4C1VJY5"/>
<comment type="caution">
    <text evidence="1">The sequence shown here is derived from an EMBL/GenBank/DDBJ whole genome shotgun (WGS) entry which is preliminary data.</text>
</comment>
<protein>
    <submittedName>
        <fullName evidence="1">Uncharacterized protein</fullName>
    </submittedName>
</protein>
<keyword evidence="2" id="KW-1185">Reference proteome</keyword>
<sequence>MWQAKFVYFRSVPKAKLRLRSATKPSERKERKFTRKIYLLDRTKVSLMSDAIFPNAMRRLSRLVYLLDKVMIPVMVKNEILDIADTALFLGFALDAK</sequence>